<evidence type="ECO:0000256" key="4">
    <source>
        <dbReference type="ARBA" id="ARBA00022723"/>
    </source>
</evidence>
<reference evidence="12" key="2">
    <citation type="submission" date="2025-08" db="UniProtKB">
        <authorList>
            <consortium name="RefSeq"/>
        </authorList>
    </citation>
    <scope>IDENTIFICATION</scope>
    <source>
        <tissue evidence="12">Leaf</tissue>
    </source>
</reference>
<protein>
    <recommendedName>
        <fullName evidence="2">RING-type E3 ubiquitin transferase</fullName>
        <ecNumber evidence="2">2.3.2.27</ecNumber>
    </recommendedName>
</protein>
<keyword evidence="7" id="KW-0862">Zinc</keyword>
<dbReference type="InterPro" id="IPR013083">
    <property type="entry name" value="Znf_RING/FYVE/PHD"/>
</dbReference>
<keyword evidence="4" id="KW-0479">Metal-binding</keyword>
<evidence type="ECO:0000313" key="12">
    <source>
        <dbReference type="RefSeq" id="XP_019087699.1"/>
    </source>
</evidence>
<accession>A0ABM1QLR1</accession>
<dbReference type="SUPFAM" id="SSF57850">
    <property type="entry name" value="RING/U-box"/>
    <property type="match status" value="1"/>
</dbReference>
<evidence type="ECO:0000256" key="2">
    <source>
        <dbReference type="ARBA" id="ARBA00012483"/>
    </source>
</evidence>
<dbReference type="Proteomes" id="UP000694864">
    <property type="component" value="Chromosome 11"/>
</dbReference>
<dbReference type="EC" id="2.3.2.27" evidence="2"/>
<keyword evidence="6" id="KW-0833">Ubl conjugation pathway</keyword>
<dbReference type="Pfam" id="PF13639">
    <property type="entry name" value="zf-RING_2"/>
    <property type="match status" value="1"/>
</dbReference>
<evidence type="ECO:0000256" key="9">
    <source>
        <dbReference type="SAM" id="MobiDB-lite"/>
    </source>
</evidence>
<feature type="compositionally biased region" description="Polar residues" evidence="9">
    <location>
        <begin position="56"/>
        <end position="68"/>
    </location>
</feature>
<dbReference type="Gene3D" id="3.30.40.10">
    <property type="entry name" value="Zinc/RING finger domain, C3HC4 (zinc finger)"/>
    <property type="match status" value="1"/>
</dbReference>
<dbReference type="RefSeq" id="XP_019087699.1">
    <property type="nucleotide sequence ID" value="XM_019232154.1"/>
</dbReference>
<evidence type="ECO:0000256" key="6">
    <source>
        <dbReference type="ARBA" id="ARBA00022786"/>
    </source>
</evidence>
<keyword evidence="5 8" id="KW-0863">Zinc-finger</keyword>
<dbReference type="PANTHER" id="PTHR22937:SF192">
    <property type="entry name" value="RING-TYPE E3 UBIQUITIN TRANSFERASE"/>
    <property type="match status" value="1"/>
</dbReference>
<reference evidence="11" key="1">
    <citation type="journal article" date="2014" name="Nat. Commun.">
        <title>The emerging biofuel crop Camelina sativa retains a highly undifferentiated hexaploid genome structure.</title>
        <authorList>
            <person name="Kagale S."/>
            <person name="Koh C."/>
            <person name="Nixon J."/>
            <person name="Bollina V."/>
            <person name="Clarke W.E."/>
            <person name="Tuteja R."/>
            <person name="Spillane C."/>
            <person name="Robinson S.J."/>
            <person name="Links M.G."/>
            <person name="Clarke C."/>
            <person name="Higgins E.E."/>
            <person name="Huebert T."/>
            <person name="Sharpe A.G."/>
            <person name="Parkin I.A."/>
        </authorList>
    </citation>
    <scope>NUCLEOTIDE SEQUENCE [LARGE SCALE GENOMIC DNA]</scope>
    <source>
        <strain evidence="11">cv. DH55</strain>
    </source>
</reference>
<dbReference type="GeneID" id="104729090"/>
<evidence type="ECO:0000259" key="10">
    <source>
        <dbReference type="PROSITE" id="PS50089"/>
    </source>
</evidence>
<evidence type="ECO:0000256" key="5">
    <source>
        <dbReference type="ARBA" id="ARBA00022771"/>
    </source>
</evidence>
<dbReference type="InterPro" id="IPR001841">
    <property type="entry name" value="Znf_RING"/>
</dbReference>
<comment type="catalytic activity">
    <reaction evidence="1">
        <text>S-ubiquitinyl-[E2 ubiquitin-conjugating enzyme]-L-cysteine + [acceptor protein]-L-lysine = [E2 ubiquitin-conjugating enzyme]-L-cysteine + N(6)-ubiquitinyl-[acceptor protein]-L-lysine.</text>
        <dbReference type="EC" id="2.3.2.27"/>
    </reaction>
</comment>
<name>A0ABM1QLR1_CAMSA</name>
<evidence type="ECO:0000313" key="11">
    <source>
        <dbReference type="Proteomes" id="UP000694864"/>
    </source>
</evidence>
<evidence type="ECO:0000256" key="7">
    <source>
        <dbReference type="ARBA" id="ARBA00022833"/>
    </source>
</evidence>
<evidence type="ECO:0000256" key="8">
    <source>
        <dbReference type="PROSITE-ProRule" id="PRU00175"/>
    </source>
</evidence>
<keyword evidence="3" id="KW-0808">Transferase</keyword>
<organism evidence="11 12">
    <name type="scientific">Camelina sativa</name>
    <name type="common">False flax</name>
    <name type="synonym">Myagrum sativum</name>
    <dbReference type="NCBI Taxonomy" id="90675"/>
    <lineage>
        <taxon>Eukaryota</taxon>
        <taxon>Viridiplantae</taxon>
        <taxon>Streptophyta</taxon>
        <taxon>Embryophyta</taxon>
        <taxon>Tracheophyta</taxon>
        <taxon>Spermatophyta</taxon>
        <taxon>Magnoliopsida</taxon>
        <taxon>eudicotyledons</taxon>
        <taxon>Gunneridae</taxon>
        <taxon>Pentapetalae</taxon>
        <taxon>rosids</taxon>
        <taxon>malvids</taxon>
        <taxon>Brassicales</taxon>
        <taxon>Brassicaceae</taxon>
        <taxon>Camelineae</taxon>
        <taxon>Camelina</taxon>
    </lineage>
</organism>
<evidence type="ECO:0000256" key="3">
    <source>
        <dbReference type="ARBA" id="ARBA00022679"/>
    </source>
</evidence>
<feature type="region of interest" description="Disordered" evidence="9">
    <location>
        <begin position="47"/>
        <end position="78"/>
    </location>
</feature>
<dbReference type="PANTHER" id="PTHR22937">
    <property type="entry name" value="E3 UBIQUITIN-PROTEIN LIGASE RNF165"/>
    <property type="match status" value="1"/>
</dbReference>
<gene>
    <name evidence="12" type="primary">LOC104729090</name>
</gene>
<evidence type="ECO:0000256" key="1">
    <source>
        <dbReference type="ARBA" id="ARBA00000900"/>
    </source>
</evidence>
<keyword evidence="11" id="KW-1185">Reference proteome</keyword>
<proteinExistence type="predicted"/>
<dbReference type="PROSITE" id="PS50089">
    <property type="entry name" value="ZF_RING_2"/>
    <property type="match status" value="1"/>
</dbReference>
<feature type="domain" description="RING-type" evidence="10">
    <location>
        <begin position="172"/>
        <end position="213"/>
    </location>
</feature>
<dbReference type="SMART" id="SM00184">
    <property type="entry name" value="RING"/>
    <property type="match status" value="1"/>
</dbReference>
<sequence>MDQGGENSRIPDDDADSSFRFQRLLFEDDWQLWDTYPTVVDACATSPAPTAEMNHDSPTIDATATSPDPTAEMNHDHDSLTVDSPLLVQDQESISQWLQSSSSSEESETASQEYYVDVSSPQVILAIPSEEQLMNVTEHVGEEVNTGLTVEVIDENLRRRTYENSNDETEPCVICQHKLKNGEEAAKLECEHDFHFECIKSWLMVKNKCPLCNQTVV</sequence>
<feature type="region of interest" description="Disordered" evidence="9">
    <location>
        <begin position="93"/>
        <end position="112"/>
    </location>
</feature>
<dbReference type="InterPro" id="IPR045191">
    <property type="entry name" value="MBR1/2-like"/>
</dbReference>